<dbReference type="OrthoDB" id="6156162at2"/>
<evidence type="ECO:0000313" key="1">
    <source>
        <dbReference type="EMBL" id="ABB41260.2"/>
    </source>
</evidence>
<dbReference type="InterPro" id="IPR021398">
    <property type="entry name" value="DUF3037"/>
</dbReference>
<gene>
    <name evidence="1" type="ordered locus">Tcr_0664</name>
</gene>
<dbReference type="AlphaFoldDB" id="Q31HW3"/>
<dbReference type="STRING" id="317025.Tcr_0664"/>
<protein>
    <recommendedName>
        <fullName evidence="2">DUF3037 domain-containing protein</fullName>
    </recommendedName>
</protein>
<organism evidence="1">
    <name type="scientific">Hydrogenovibrio crunogenus (strain DSM 25203 / XCL-2)</name>
    <name type="common">Thiomicrospira crunogena</name>
    <dbReference type="NCBI Taxonomy" id="317025"/>
    <lineage>
        <taxon>Bacteria</taxon>
        <taxon>Pseudomonadati</taxon>
        <taxon>Pseudomonadota</taxon>
        <taxon>Gammaproteobacteria</taxon>
        <taxon>Thiotrichales</taxon>
        <taxon>Piscirickettsiaceae</taxon>
        <taxon>Hydrogenovibrio</taxon>
    </lineage>
</organism>
<dbReference type="KEGG" id="tcx:Tcr_0664"/>
<dbReference type="Pfam" id="PF11236">
    <property type="entry name" value="DUF3037"/>
    <property type="match status" value="1"/>
</dbReference>
<dbReference type="HOGENOM" id="CLU_079812_0_0_6"/>
<sequence length="291" mass="33134">MSNLFKKESGDNQLIRGKWTQIQLTPNIVTGEKINIGVAMLDENGIVHARVAQNLDRLHCFYDNVDVEDFQNKISVFQTFMDGAHVELLDELQMFENVSFAEMKPTKGNSYEEVLDRLFNQMVPVAKPQTKERKKKFETIRTSELRAKVFSGIKKNLGAERSKQYIYGNKWEINIPNENATVLLDLPLRNQASNRAGTIVSGWYSSDEKVKVSLYEAVLDIRTAKDYLYDEKLGLFILRPDEESGLSQKTIRKIDSAIDQQAELLVRKNVDVEIQTQTNALIDAAGNWIAA</sequence>
<evidence type="ECO:0008006" key="2">
    <source>
        <dbReference type="Google" id="ProtNLM"/>
    </source>
</evidence>
<dbReference type="eggNOG" id="ENOG50332YK">
    <property type="taxonomic scope" value="Bacteria"/>
</dbReference>
<reference evidence="1" key="1">
    <citation type="submission" date="2006-07" db="EMBL/GenBank/DDBJ databases">
        <title>Complete sequence of Thiomicrospira crunogena XCL-2.</title>
        <authorList>
            <consortium name="US DOE Joint Genome Institute"/>
            <person name="Copeland A."/>
            <person name="Lucas S."/>
            <person name="Lapidus A."/>
            <person name="Barry K."/>
            <person name="Detter J.C."/>
            <person name="Glavina del Rio T."/>
            <person name="Hammon N."/>
            <person name="Israni S."/>
            <person name="Dalin E."/>
            <person name="Tice H."/>
            <person name="Pitluck S."/>
            <person name="Chain P."/>
            <person name="Malfatti S."/>
            <person name="Shin M."/>
            <person name="Vergez L."/>
            <person name="Schmutz J."/>
            <person name="Larimer F."/>
            <person name="Land M."/>
            <person name="Hauser L."/>
            <person name="Kyrpides N."/>
            <person name="Lykidis A."/>
            <person name="Scott K.M."/>
            <person name="Sievert S."/>
            <person name="Kerfeld C."/>
            <person name="Freyermuth S."/>
            <person name="Dobrinski K."/>
            <person name="Boller A."/>
            <person name="Fitzpatrick K."/>
            <person name="Thoma P."/>
            <person name="Moore J."/>
            <person name="Richardson P."/>
        </authorList>
    </citation>
    <scope>NUCLEOTIDE SEQUENCE</scope>
    <source>
        <strain evidence="1">XCL-2</strain>
    </source>
</reference>
<name>Q31HW3_HYDCU</name>
<dbReference type="EMBL" id="CP000109">
    <property type="protein sequence ID" value="ABB41260.2"/>
    <property type="molecule type" value="Genomic_DNA"/>
</dbReference>
<proteinExistence type="predicted"/>
<accession>Q31HW3</accession>